<dbReference type="AlphaFoldDB" id="A0A4Q0VWG2"/>
<keyword evidence="1" id="KW-0678">Repressor</keyword>
<evidence type="ECO:0000313" key="6">
    <source>
        <dbReference type="Proteomes" id="UP000290649"/>
    </source>
</evidence>
<accession>A0A4Q0VWG2</accession>
<keyword evidence="2 3" id="KW-0238">DNA-binding</keyword>
<gene>
    <name evidence="5" type="ORF">DS745_06065</name>
</gene>
<dbReference type="InterPro" id="IPR023772">
    <property type="entry name" value="DNA-bd_HTH_TetR-type_CS"/>
</dbReference>
<name>A0A4Q0VWG2_9BACI</name>
<dbReference type="Pfam" id="PF00440">
    <property type="entry name" value="TetR_N"/>
    <property type="match status" value="1"/>
</dbReference>
<dbReference type="PROSITE" id="PS50977">
    <property type="entry name" value="HTH_TETR_2"/>
    <property type="match status" value="1"/>
</dbReference>
<organism evidence="5 6">
    <name type="scientific">Anaerobacillus alkaliphilus</name>
    <dbReference type="NCBI Taxonomy" id="1548597"/>
    <lineage>
        <taxon>Bacteria</taxon>
        <taxon>Bacillati</taxon>
        <taxon>Bacillota</taxon>
        <taxon>Bacilli</taxon>
        <taxon>Bacillales</taxon>
        <taxon>Bacillaceae</taxon>
        <taxon>Anaerobacillus</taxon>
    </lineage>
</organism>
<keyword evidence="6" id="KW-1185">Reference proteome</keyword>
<feature type="domain" description="HTH tetR-type" evidence="4">
    <location>
        <begin position="2"/>
        <end position="62"/>
    </location>
</feature>
<dbReference type="Proteomes" id="UP000290649">
    <property type="component" value="Unassembled WGS sequence"/>
</dbReference>
<evidence type="ECO:0000256" key="2">
    <source>
        <dbReference type="ARBA" id="ARBA00023125"/>
    </source>
</evidence>
<dbReference type="InterPro" id="IPR009057">
    <property type="entry name" value="Homeodomain-like_sf"/>
</dbReference>
<evidence type="ECO:0000313" key="5">
    <source>
        <dbReference type="EMBL" id="RXJ02535.1"/>
    </source>
</evidence>
<evidence type="ECO:0000259" key="4">
    <source>
        <dbReference type="PROSITE" id="PS50977"/>
    </source>
</evidence>
<evidence type="ECO:0000256" key="1">
    <source>
        <dbReference type="ARBA" id="ARBA00022491"/>
    </source>
</evidence>
<dbReference type="OrthoDB" id="9812993at2"/>
<sequence>MNERKQLVIKKAHQLFMEKGFQATSIQDILDYTEISKGTFYNYFSSKNELLIAIIKNIFEKLKKQRNDLLIGQDPANIEIFIQQMNLQLKTHRVNKLIPLFEEVLVSHDEELKQFLKEAQFKLLQWVYSRFIEIFGENKQDYLLDCAIMFMGILHSNLKYFKMAYETTASTDQIVRYSVKRIVKIVNEVSEADERLLPPEVLEKWLPNSDVQEYKHRLLDAITTLKRALLDLDEKDQTKYTELLDFLKDELLNSSNPRVFLIDSALQSIKVAGNPFKVDDIKLLEELCKIGIKT</sequence>
<dbReference type="Gene3D" id="1.10.357.10">
    <property type="entry name" value="Tetracycline Repressor, domain 2"/>
    <property type="match status" value="1"/>
</dbReference>
<reference evidence="5 6" key="1">
    <citation type="journal article" date="2019" name="Int. J. Syst. Evol. Microbiol.">
        <title>Anaerobacillus alkaliphilus sp. nov., a novel alkaliphilic and moderately halophilic bacterium.</title>
        <authorList>
            <person name="Borsodi A.K."/>
            <person name="Aszalos J.M."/>
            <person name="Bihari P."/>
            <person name="Nagy I."/>
            <person name="Schumann P."/>
            <person name="Sproer C."/>
            <person name="Kovacs A.L."/>
            <person name="Boka K."/>
            <person name="Dobosy P."/>
            <person name="Ovari M."/>
            <person name="Szili-Kovacs T."/>
            <person name="Toth E."/>
        </authorList>
    </citation>
    <scope>NUCLEOTIDE SEQUENCE [LARGE SCALE GENOMIC DNA]</scope>
    <source>
        <strain evidence="5 6">B16-10</strain>
    </source>
</reference>
<dbReference type="InterPro" id="IPR001647">
    <property type="entry name" value="HTH_TetR"/>
</dbReference>
<evidence type="ECO:0000256" key="3">
    <source>
        <dbReference type="PROSITE-ProRule" id="PRU00335"/>
    </source>
</evidence>
<dbReference type="RefSeq" id="WP_129077382.1">
    <property type="nucleotide sequence ID" value="NZ_QOUX01000023.1"/>
</dbReference>
<dbReference type="PANTHER" id="PTHR43479:SF22">
    <property type="entry name" value="TRANSCRIPTIONAL REGULATOR, TETR FAMILY"/>
    <property type="match status" value="1"/>
</dbReference>
<proteinExistence type="predicted"/>
<dbReference type="PROSITE" id="PS01081">
    <property type="entry name" value="HTH_TETR_1"/>
    <property type="match status" value="1"/>
</dbReference>
<comment type="caution">
    <text evidence="5">The sequence shown here is derived from an EMBL/GenBank/DDBJ whole genome shotgun (WGS) entry which is preliminary data.</text>
</comment>
<dbReference type="InterPro" id="IPR050624">
    <property type="entry name" value="HTH-type_Tx_Regulator"/>
</dbReference>
<feature type="DNA-binding region" description="H-T-H motif" evidence="3">
    <location>
        <begin position="25"/>
        <end position="44"/>
    </location>
</feature>
<dbReference type="SUPFAM" id="SSF46689">
    <property type="entry name" value="Homeodomain-like"/>
    <property type="match status" value="1"/>
</dbReference>
<dbReference type="PRINTS" id="PR00455">
    <property type="entry name" value="HTHTETR"/>
</dbReference>
<dbReference type="PANTHER" id="PTHR43479">
    <property type="entry name" value="ACREF/ENVCD OPERON REPRESSOR-RELATED"/>
    <property type="match status" value="1"/>
</dbReference>
<protein>
    <submittedName>
        <fullName evidence="5">TetR/AcrR family transcriptional regulator</fullName>
    </submittedName>
</protein>
<dbReference type="GO" id="GO:0003677">
    <property type="term" value="F:DNA binding"/>
    <property type="evidence" value="ECO:0007669"/>
    <property type="project" value="UniProtKB-UniRule"/>
</dbReference>
<dbReference type="EMBL" id="QOUX01000023">
    <property type="protein sequence ID" value="RXJ02535.1"/>
    <property type="molecule type" value="Genomic_DNA"/>
</dbReference>